<sequence>MIAQYANAQQPFGSIKGTVKTSDGKPGESVTITIQGTTRGTTVDQNGDFQLNRIKPGNYTLVTSLIGLSPQKQQITVKTGETLTVDIILSESSQRLQEVVITSGKVNKFTKQQSETVAKMPLLNLENPQVYTTVTKELLQDQLTVRYSDALKNVPGVIMQLENNNAGSTVTSRGFSTQSYLRNGVPGDVSSVTFDPINIETIEAIKGPSGALYGSSLISFGGLFNRVTKKPFDTFKGEIAYTGGGFGLSRFTADINTPLNADKTLLFRLNTGGHHEGSYQDAGFSSYVSVAPSLTYKIDDNTTLNIDGEYTNQKANNFYRIFVDGSYATGAHSPKDLNFDWNKRFIGDDITIRPKQANLFAQLDHKFSKQWSSRTNLSFLSGTEDGMSGYMVMTAHNDSLTRNMSYENYYNSYATDIQQNFNGDFHIGSMRNRLLTGLEFFSLSNRSNSTFTTFDKLNAANPGAAYTDLTAPALLSRVQTGPFSVSSSLQNTYSAYIQDVLNITDNFLAMASIRWDYFDNKGVKDASAGNIPDGAFHQSAFSPKFGLVYQVVPEKVSLFANYMNGFQNNSPGKQPDGTISSFKPSQANQWEAGAKFNVLGDKLSGSISYYDIKVKDILRSDYPARPDFTVQDGSQYSKGVEFQLISNPLRGFNVIAGYAYNSSQYKKVDPTLDGFRPGSAGPANLANLWLSYRLPEGSLKGFGLGFGGNYASKNAVINDSEDLFVLPSYTTLNASLSYEKSRYGITCKVDNLTDKKYWVGWVTTIPQMPARVSISGTIKF</sequence>
<evidence type="ECO:0000256" key="14">
    <source>
        <dbReference type="PROSITE-ProRule" id="PRU01360"/>
    </source>
</evidence>
<evidence type="ECO:0000256" key="10">
    <source>
        <dbReference type="ARBA" id="ARBA00023077"/>
    </source>
</evidence>
<evidence type="ECO:0000256" key="7">
    <source>
        <dbReference type="ARBA" id="ARBA00022729"/>
    </source>
</evidence>
<comment type="subcellular location">
    <subcellularLocation>
        <location evidence="1 14">Cell outer membrane</location>
        <topology evidence="1 14">Multi-pass membrane protein</topology>
    </subcellularLocation>
</comment>
<keyword evidence="6 14" id="KW-0812">Transmembrane</keyword>
<dbReference type="NCBIfam" id="TIGR01783">
    <property type="entry name" value="TonB-siderophor"/>
    <property type="match status" value="1"/>
</dbReference>
<dbReference type="PANTHER" id="PTHR32552">
    <property type="entry name" value="FERRICHROME IRON RECEPTOR-RELATED"/>
    <property type="match status" value="1"/>
</dbReference>
<organism evidence="18 19">
    <name type="scientific">Mucilaginibacter sabulilitoris</name>
    <dbReference type="NCBI Taxonomy" id="1173583"/>
    <lineage>
        <taxon>Bacteria</taxon>
        <taxon>Pseudomonadati</taxon>
        <taxon>Bacteroidota</taxon>
        <taxon>Sphingobacteriia</taxon>
        <taxon>Sphingobacteriales</taxon>
        <taxon>Sphingobacteriaceae</taxon>
        <taxon>Mucilaginibacter</taxon>
    </lineage>
</organism>
<dbReference type="Pfam" id="PF13715">
    <property type="entry name" value="CarbopepD_reg_2"/>
    <property type="match status" value="1"/>
</dbReference>
<keyword evidence="4 14" id="KW-1134">Transmembrane beta strand</keyword>
<keyword evidence="8" id="KW-0408">Iron</keyword>
<accession>A0ABZ0TJ49</accession>
<proteinExistence type="inferred from homology"/>
<evidence type="ECO:0000259" key="16">
    <source>
        <dbReference type="Pfam" id="PF00593"/>
    </source>
</evidence>
<keyword evidence="7" id="KW-0732">Signal</keyword>
<dbReference type="Proteomes" id="UP001324380">
    <property type="component" value="Chromosome"/>
</dbReference>
<feature type="domain" description="TonB-dependent receptor plug" evidence="17">
    <location>
        <begin position="126"/>
        <end position="216"/>
    </location>
</feature>
<dbReference type="SUPFAM" id="SSF56935">
    <property type="entry name" value="Porins"/>
    <property type="match status" value="1"/>
</dbReference>
<evidence type="ECO:0000256" key="2">
    <source>
        <dbReference type="ARBA" id="ARBA00009810"/>
    </source>
</evidence>
<evidence type="ECO:0000256" key="12">
    <source>
        <dbReference type="ARBA" id="ARBA00023170"/>
    </source>
</evidence>
<comment type="similarity">
    <text evidence="2 14 15">Belongs to the TonB-dependent receptor family.</text>
</comment>
<dbReference type="Pfam" id="PF00593">
    <property type="entry name" value="TonB_dep_Rec_b-barrel"/>
    <property type="match status" value="1"/>
</dbReference>
<dbReference type="Gene3D" id="2.60.40.1120">
    <property type="entry name" value="Carboxypeptidase-like, regulatory domain"/>
    <property type="match status" value="1"/>
</dbReference>
<evidence type="ECO:0000256" key="3">
    <source>
        <dbReference type="ARBA" id="ARBA00022448"/>
    </source>
</evidence>
<keyword evidence="11 14" id="KW-0472">Membrane</keyword>
<protein>
    <submittedName>
        <fullName evidence="18">TonB-dependent receptor</fullName>
    </submittedName>
</protein>
<dbReference type="InterPro" id="IPR037066">
    <property type="entry name" value="Plug_dom_sf"/>
</dbReference>
<evidence type="ECO:0000256" key="13">
    <source>
        <dbReference type="ARBA" id="ARBA00023237"/>
    </source>
</evidence>
<dbReference type="PROSITE" id="PS52016">
    <property type="entry name" value="TONB_DEPENDENT_REC_3"/>
    <property type="match status" value="1"/>
</dbReference>
<gene>
    <name evidence="18" type="ORF">SNE25_28220</name>
</gene>
<dbReference type="CDD" id="cd01347">
    <property type="entry name" value="ligand_gated_channel"/>
    <property type="match status" value="1"/>
</dbReference>
<dbReference type="InterPro" id="IPR039426">
    <property type="entry name" value="TonB-dep_rcpt-like"/>
</dbReference>
<dbReference type="SUPFAM" id="SSF49452">
    <property type="entry name" value="Starch-binding domain-like"/>
    <property type="match status" value="1"/>
</dbReference>
<dbReference type="EMBL" id="CP139558">
    <property type="protein sequence ID" value="WPU93210.1"/>
    <property type="molecule type" value="Genomic_DNA"/>
</dbReference>
<keyword evidence="19" id="KW-1185">Reference proteome</keyword>
<keyword evidence="3 14" id="KW-0813">Transport</keyword>
<evidence type="ECO:0000313" key="18">
    <source>
        <dbReference type="EMBL" id="WPU93210.1"/>
    </source>
</evidence>
<dbReference type="InterPro" id="IPR013784">
    <property type="entry name" value="Carb-bd-like_fold"/>
</dbReference>
<evidence type="ECO:0000256" key="8">
    <source>
        <dbReference type="ARBA" id="ARBA00023004"/>
    </source>
</evidence>
<evidence type="ECO:0000313" key="19">
    <source>
        <dbReference type="Proteomes" id="UP001324380"/>
    </source>
</evidence>
<keyword evidence="12 18" id="KW-0675">Receptor</keyword>
<evidence type="ECO:0000256" key="15">
    <source>
        <dbReference type="RuleBase" id="RU003357"/>
    </source>
</evidence>
<reference evidence="18 19" key="1">
    <citation type="submission" date="2023-11" db="EMBL/GenBank/DDBJ databases">
        <title>Analysis of the Genomes of Mucilaginibacter gossypii cycad 4 and M. sabulilitoris SNA2: microbes with the potential for plant growth promotion.</title>
        <authorList>
            <person name="Hirsch A.M."/>
            <person name="Humm E."/>
            <person name="Rubbi M."/>
            <person name="Del Vecchio G."/>
            <person name="Ha S.M."/>
            <person name="Pellegrini M."/>
            <person name="Gunsalus R.P."/>
        </authorList>
    </citation>
    <scope>NUCLEOTIDE SEQUENCE [LARGE SCALE GENOMIC DNA]</scope>
    <source>
        <strain evidence="18 19">SNA2</strain>
    </source>
</reference>
<evidence type="ECO:0000256" key="4">
    <source>
        <dbReference type="ARBA" id="ARBA00022452"/>
    </source>
</evidence>
<keyword evidence="5" id="KW-0410">Iron transport</keyword>
<evidence type="ECO:0000256" key="6">
    <source>
        <dbReference type="ARBA" id="ARBA00022692"/>
    </source>
</evidence>
<dbReference type="InterPro" id="IPR036942">
    <property type="entry name" value="Beta-barrel_TonB_sf"/>
</dbReference>
<evidence type="ECO:0000259" key="17">
    <source>
        <dbReference type="Pfam" id="PF07715"/>
    </source>
</evidence>
<feature type="domain" description="TonB-dependent receptor-like beta-barrel" evidence="16">
    <location>
        <begin position="297"/>
        <end position="752"/>
    </location>
</feature>
<dbReference type="PANTHER" id="PTHR32552:SF68">
    <property type="entry name" value="FERRICHROME OUTER MEMBRANE TRANSPORTER_PHAGE RECEPTOR"/>
    <property type="match status" value="1"/>
</dbReference>
<dbReference type="InterPro" id="IPR012910">
    <property type="entry name" value="Plug_dom"/>
</dbReference>
<evidence type="ECO:0000256" key="1">
    <source>
        <dbReference type="ARBA" id="ARBA00004571"/>
    </source>
</evidence>
<evidence type="ECO:0000256" key="11">
    <source>
        <dbReference type="ARBA" id="ARBA00023136"/>
    </source>
</evidence>
<evidence type="ECO:0000256" key="9">
    <source>
        <dbReference type="ARBA" id="ARBA00023065"/>
    </source>
</evidence>
<evidence type="ECO:0000256" key="5">
    <source>
        <dbReference type="ARBA" id="ARBA00022496"/>
    </source>
</evidence>
<dbReference type="InterPro" id="IPR010105">
    <property type="entry name" value="TonB_sidphr_rcpt"/>
</dbReference>
<keyword evidence="9" id="KW-0406">Ion transport</keyword>
<keyword evidence="10 15" id="KW-0798">TonB box</keyword>
<dbReference type="InterPro" id="IPR000531">
    <property type="entry name" value="Beta-barrel_TonB"/>
</dbReference>
<dbReference type="RefSeq" id="WP_321562360.1">
    <property type="nucleotide sequence ID" value="NZ_CP139558.1"/>
</dbReference>
<dbReference type="Pfam" id="PF07715">
    <property type="entry name" value="Plug"/>
    <property type="match status" value="1"/>
</dbReference>
<name>A0ABZ0TJ49_9SPHI</name>
<dbReference type="Gene3D" id="2.170.130.10">
    <property type="entry name" value="TonB-dependent receptor, plug domain"/>
    <property type="match status" value="1"/>
</dbReference>
<dbReference type="Gene3D" id="2.40.170.20">
    <property type="entry name" value="TonB-dependent receptor, beta-barrel domain"/>
    <property type="match status" value="1"/>
</dbReference>
<keyword evidence="13 14" id="KW-0998">Cell outer membrane</keyword>